<evidence type="ECO:0000256" key="12">
    <source>
        <dbReference type="ARBA" id="ARBA00023136"/>
    </source>
</evidence>
<dbReference type="PROSITE" id="PS50089">
    <property type="entry name" value="ZF_RING_2"/>
    <property type="match status" value="1"/>
</dbReference>
<keyword evidence="9" id="KW-0833">Ubl conjugation pathway</keyword>
<dbReference type="InterPro" id="IPR044600">
    <property type="entry name" value="ATL1/ATL16-like"/>
</dbReference>
<evidence type="ECO:0000256" key="9">
    <source>
        <dbReference type="ARBA" id="ARBA00022786"/>
    </source>
</evidence>
<comment type="pathway">
    <text evidence="3">Protein modification; protein ubiquitination.</text>
</comment>
<dbReference type="SUPFAM" id="SSF57850">
    <property type="entry name" value="RING/U-box"/>
    <property type="match status" value="1"/>
</dbReference>
<keyword evidence="12 14" id="KW-0472">Membrane</keyword>
<keyword evidence="17" id="KW-1185">Reference proteome</keyword>
<dbReference type="Gene3D" id="3.30.40.10">
    <property type="entry name" value="Zinc/RING finger domain, C3HC4 (zinc finger)"/>
    <property type="match status" value="1"/>
</dbReference>
<evidence type="ECO:0000256" key="14">
    <source>
        <dbReference type="SAM" id="Phobius"/>
    </source>
</evidence>
<reference evidence="16" key="1">
    <citation type="journal article" date="2023" name="Plant J.">
        <title>The genome of the king protea, Protea cynaroides.</title>
        <authorList>
            <person name="Chang J."/>
            <person name="Duong T.A."/>
            <person name="Schoeman C."/>
            <person name="Ma X."/>
            <person name="Roodt D."/>
            <person name="Barker N."/>
            <person name="Li Z."/>
            <person name="Van de Peer Y."/>
            <person name="Mizrachi E."/>
        </authorList>
    </citation>
    <scope>NUCLEOTIDE SEQUENCE</scope>
    <source>
        <tissue evidence="16">Young leaves</tissue>
    </source>
</reference>
<organism evidence="16 17">
    <name type="scientific">Protea cynaroides</name>
    <dbReference type="NCBI Taxonomy" id="273540"/>
    <lineage>
        <taxon>Eukaryota</taxon>
        <taxon>Viridiplantae</taxon>
        <taxon>Streptophyta</taxon>
        <taxon>Embryophyta</taxon>
        <taxon>Tracheophyta</taxon>
        <taxon>Spermatophyta</taxon>
        <taxon>Magnoliopsida</taxon>
        <taxon>Proteales</taxon>
        <taxon>Proteaceae</taxon>
        <taxon>Protea</taxon>
    </lineage>
</organism>
<dbReference type="GO" id="GO:0061630">
    <property type="term" value="F:ubiquitin protein ligase activity"/>
    <property type="evidence" value="ECO:0007669"/>
    <property type="project" value="UniProtKB-EC"/>
</dbReference>
<keyword evidence="11 14" id="KW-1133">Transmembrane helix</keyword>
<dbReference type="InterPro" id="IPR013083">
    <property type="entry name" value="Znf_RING/FYVE/PHD"/>
</dbReference>
<keyword evidence="5" id="KW-0808">Transferase</keyword>
<dbReference type="OrthoDB" id="8062037at2759"/>
<evidence type="ECO:0000256" key="2">
    <source>
        <dbReference type="ARBA" id="ARBA00004167"/>
    </source>
</evidence>
<dbReference type="SMART" id="SM00184">
    <property type="entry name" value="RING"/>
    <property type="match status" value="1"/>
</dbReference>
<dbReference type="Pfam" id="PF13639">
    <property type="entry name" value="zf-RING_2"/>
    <property type="match status" value="1"/>
</dbReference>
<dbReference type="EMBL" id="JAMYWD010000011">
    <property type="protein sequence ID" value="KAJ4957207.1"/>
    <property type="molecule type" value="Genomic_DNA"/>
</dbReference>
<evidence type="ECO:0000256" key="10">
    <source>
        <dbReference type="ARBA" id="ARBA00022833"/>
    </source>
</evidence>
<keyword evidence="8 13" id="KW-0863">Zinc-finger</keyword>
<evidence type="ECO:0000256" key="7">
    <source>
        <dbReference type="ARBA" id="ARBA00022723"/>
    </source>
</evidence>
<evidence type="ECO:0000256" key="4">
    <source>
        <dbReference type="ARBA" id="ARBA00012483"/>
    </source>
</evidence>
<gene>
    <name evidence="16" type="ORF">NE237_013990</name>
</gene>
<evidence type="ECO:0000256" key="6">
    <source>
        <dbReference type="ARBA" id="ARBA00022692"/>
    </source>
</evidence>
<dbReference type="GO" id="GO:0016020">
    <property type="term" value="C:membrane"/>
    <property type="evidence" value="ECO:0007669"/>
    <property type="project" value="UniProtKB-SubCell"/>
</dbReference>
<comment type="caution">
    <text evidence="16">The sequence shown here is derived from an EMBL/GenBank/DDBJ whole genome shotgun (WGS) entry which is preliminary data.</text>
</comment>
<name>A0A9Q0H407_9MAGN</name>
<evidence type="ECO:0000256" key="13">
    <source>
        <dbReference type="PROSITE-ProRule" id="PRU00175"/>
    </source>
</evidence>
<dbReference type="GO" id="GO:0016567">
    <property type="term" value="P:protein ubiquitination"/>
    <property type="evidence" value="ECO:0007669"/>
    <property type="project" value="InterPro"/>
</dbReference>
<evidence type="ECO:0000256" key="3">
    <source>
        <dbReference type="ARBA" id="ARBA00004906"/>
    </source>
</evidence>
<comment type="subcellular location">
    <subcellularLocation>
        <location evidence="2">Membrane</location>
        <topology evidence="2">Single-pass membrane protein</topology>
    </subcellularLocation>
</comment>
<keyword evidence="6 14" id="KW-0812">Transmembrane</keyword>
<dbReference type="Proteomes" id="UP001141806">
    <property type="component" value="Unassembled WGS sequence"/>
</dbReference>
<accession>A0A9Q0H407</accession>
<dbReference type="InterPro" id="IPR001841">
    <property type="entry name" value="Znf_RING"/>
</dbReference>
<comment type="catalytic activity">
    <reaction evidence="1">
        <text>S-ubiquitinyl-[E2 ubiquitin-conjugating enzyme]-L-cysteine + [acceptor protein]-L-lysine = [E2 ubiquitin-conjugating enzyme]-L-cysteine + N(6)-ubiquitinyl-[acceptor protein]-L-lysine.</text>
        <dbReference type="EC" id="2.3.2.27"/>
    </reaction>
</comment>
<dbReference type="PANTHER" id="PTHR46913">
    <property type="entry name" value="RING-H2 FINGER PROTEIN ATL16"/>
    <property type="match status" value="1"/>
</dbReference>
<evidence type="ECO:0000259" key="15">
    <source>
        <dbReference type="PROSITE" id="PS50089"/>
    </source>
</evidence>
<feature type="domain" description="RING-type" evidence="15">
    <location>
        <begin position="132"/>
        <end position="174"/>
    </location>
</feature>
<sequence length="353" mass="40130">MDPMNRFYQQHGNQAFPPSQEQQMIHGPPTFSSSNTSFPILAIAILGIMTTAILLVSYYVFVIKCCLNWRRSDLLRRFSIRQARRHQDPLMVYSPAAVNRGLDEVLIRAIPIIQFKKGGESRGNEDMSFVECAVCLNEFQEEEKLRVLPNCSHAFHIDCIDVWLQTNANCPLCRSSISSTTRIHTYQIIAPTSSPQDPTPFMENSIGGDEDFVVIELVDEQSGSQTSHRRLRTGISGELSEKSVSPSPRKLDQRLVHKKARKFHHMSSMGDECINVREKDDQFSIQPIRRSFSMDSSVDRQLYLSVQEIIQQNRHLNEVSTSEGCSSRVRRSFFSFGQCKGSRNAVLPIQSEP</sequence>
<evidence type="ECO:0000256" key="11">
    <source>
        <dbReference type="ARBA" id="ARBA00022989"/>
    </source>
</evidence>
<dbReference type="CDD" id="cd16461">
    <property type="entry name" value="RING-H2_EL5-like"/>
    <property type="match status" value="1"/>
</dbReference>
<dbReference type="GO" id="GO:0008270">
    <property type="term" value="F:zinc ion binding"/>
    <property type="evidence" value="ECO:0007669"/>
    <property type="project" value="UniProtKB-KW"/>
</dbReference>
<dbReference type="AlphaFoldDB" id="A0A9Q0H407"/>
<proteinExistence type="predicted"/>
<evidence type="ECO:0000313" key="17">
    <source>
        <dbReference type="Proteomes" id="UP001141806"/>
    </source>
</evidence>
<dbReference type="FunFam" id="3.30.40.10:FF:000187">
    <property type="entry name" value="E3 ubiquitin-protein ligase ATL6"/>
    <property type="match status" value="1"/>
</dbReference>
<evidence type="ECO:0000256" key="8">
    <source>
        <dbReference type="ARBA" id="ARBA00022771"/>
    </source>
</evidence>
<keyword evidence="10" id="KW-0862">Zinc</keyword>
<evidence type="ECO:0000313" key="16">
    <source>
        <dbReference type="EMBL" id="KAJ4957207.1"/>
    </source>
</evidence>
<keyword evidence="7" id="KW-0479">Metal-binding</keyword>
<protein>
    <recommendedName>
        <fullName evidence="4">RING-type E3 ubiquitin transferase</fullName>
        <ecNumber evidence="4">2.3.2.27</ecNumber>
    </recommendedName>
</protein>
<dbReference type="PANTHER" id="PTHR46913:SF1">
    <property type="entry name" value="RING-H2 FINGER PROTEIN ATL16"/>
    <property type="match status" value="1"/>
</dbReference>
<feature type="transmembrane region" description="Helical" evidence="14">
    <location>
        <begin position="38"/>
        <end position="61"/>
    </location>
</feature>
<evidence type="ECO:0000256" key="1">
    <source>
        <dbReference type="ARBA" id="ARBA00000900"/>
    </source>
</evidence>
<dbReference type="EC" id="2.3.2.27" evidence="4"/>
<evidence type="ECO:0000256" key="5">
    <source>
        <dbReference type="ARBA" id="ARBA00022679"/>
    </source>
</evidence>